<evidence type="ECO:0000256" key="1">
    <source>
        <dbReference type="SAM" id="SignalP"/>
    </source>
</evidence>
<accession>A0A2P9HQW6</accession>
<reference evidence="3" key="1">
    <citation type="submission" date="2017-12" db="EMBL/GenBank/DDBJ databases">
        <authorList>
            <person name="Diaz M."/>
        </authorList>
    </citation>
    <scope>NUCLEOTIDE SEQUENCE [LARGE SCALE GENOMIC DNA]</scope>
    <source>
        <strain evidence="3">FI11154</strain>
    </source>
</reference>
<feature type="chain" id="PRO_5015107713" evidence="1">
    <location>
        <begin position="25"/>
        <end position="81"/>
    </location>
</feature>
<dbReference type="EMBL" id="OOFM01000005">
    <property type="protein sequence ID" value="SPL66160.1"/>
    <property type="molecule type" value="Genomic_DNA"/>
</dbReference>
<evidence type="ECO:0000313" key="2">
    <source>
        <dbReference type="EMBL" id="SPL66160.1"/>
    </source>
</evidence>
<protein>
    <submittedName>
        <fullName evidence="2">Uncharacterized protein</fullName>
    </submittedName>
</protein>
<gene>
    <name evidence="2" type="ORF">OHAE_2027</name>
</gene>
<proteinExistence type="predicted"/>
<dbReference type="AlphaFoldDB" id="A0A2P9HQW6"/>
<sequence>MKAILKNVSGLLLGMMVFVCPAHAADVKQSGLPLDFGALAGDAFATAVSANGAVIAGRAQTSGGISAVSWAGGSPRRPSFL</sequence>
<organism evidence="2 3">
    <name type="scientific">Ochrobactrum soli</name>
    <dbReference type="NCBI Taxonomy" id="2448455"/>
    <lineage>
        <taxon>Bacteria</taxon>
        <taxon>Pseudomonadati</taxon>
        <taxon>Pseudomonadota</taxon>
        <taxon>Alphaproteobacteria</taxon>
        <taxon>Hyphomicrobiales</taxon>
        <taxon>Brucellaceae</taxon>
        <taxon>Brucella/Ochrobactrum group</taxon>
        <taxon>Ochrobactrum</taxon>
    </lineage>
</organism>
<keyword evidence="1" id="KW-0732">Signal</keyword>
<dbReference type="RefSeq" id="WP_109369640.1">
    <property type="nucleotide sequence ID" value="NZ_OOFM01000005.1"/>
</dbReference>
<dbReference type="Proteomes" id="UP000246073">
    <property type="component" value="Unassembled WGS sequence"/>
</dbReference>
<name>A0A2P9HQW6_9HYPH</name>
<evidence type="ECO:0000313" key="3">
    <source>
        <dbReference type="Proteomes" id="UP000246073"/>
    </source>
</evidence>
<feature type="signal peptide" evidence="1">
    <location>
        <begin position="1"/>
        <end position="24"/>
    </location>
</feature>